<dbReference type="InterPro" id="IPR007627">
    <property type="entry name" value="RNA_pol_sigma70_r2"/>
</dbReference>
<feature type="domain" description="RNA polymerase sigma factor 70 region 4 type 2" evidence="8">
    <location>
        <begin position="124"/>
        <end position="174"/>
    </location>
</feature>
<comment type="similarity">
    <text evidence="1 6">Belongs to the sigma-70 factor family. ECF subfamily.</text>
</comment>
<dbReference type="Gene3D" id="1.10.1740.10">
    <property type="match status" value="1"/>
</dbReference>
<dbReference type="PANTHER" id="PTHR43133:SF51">
    <property type="entry name" value="RNA POLYMERASE SIGMA FACTOR"/>
    <property type="match status" value="1"/>
</dbReference>
<reference evidence="10" key="1">
    <citation type="journal article" date="2019" name="Int. J. Syst. Evol. Microbiol.">
        <title>The Global Catalogue of Microorganisms (GCM) 10K type strain sequencing project: providing services to taxonomists for standard genome sequencing and annotation.</title>
        <authorList>
            <consortium name="The Broad Institute Genomics Platform"/>
            <consortium name="The Broad Institute Genome Sequencing Center for Infectious Disease"/>
            <person name="Wu L."/>
            <person name="Ma J."/>
        </authorList>
    </citation>
    <scope>NUCLEOTIDE SEQUENCE [LARGE SCALE GENOMIC DNA]</scope>
    <source>
        <strain evidence="10">CGMCC 1.10832</strain>
    </source>
</reference>
<dbReference type="InterPro" id="IPR000838">
    <property type="entry name" value="RNA_pol_sigma70_ECF_CS"/>
</dbReference>
<gene>
    <name evidence="9" type="ORF">GCM10011506_34490</name>
</gene>
<evidence type="ECO:0000259" key="7">
    <source>
        <dbReference type="Pfam" id="PF04542"/>
    </source>
</evidence>
<dbReference type="Pfam" id="PF04542">
    <property type="entry name" value="Sigma70_r2"/>
    <property type="match status" value="1"/>
</dbReference>
<dbReference type="SUPFAM" id="SSF88659">
    <property type="entry name" value="Sigma3 and sigma4 domains of RNA polymerase sigma factors"/>
    <property type="match status" value="1"/>
</dbReference>
<evidence type="ECO:0000256" key="4">
    <source>
        <dbReference type="ARBA" id="ARBA00023125"/>
    </source>
</evidence>
<dbReference type="Gene3D" id="1.10.10.10">
    <property type="entry name" value="Winged helix-like DNA-binding domain superfamily/Winged helix DNA-binding domain"/>
    <property type="match status" value="1"/>
</dbReference>
<dbReference type="InterPro" id="IPR036388">
    <property type="entry name" value="WH-like_DNA-bd_sf"/>
</dbReference>
<dbReference type="NCBIfam" id="TIGR02937">
    <property type="entry name" value="sigma70-ECF"/>
    <property type="match status" value="1"/>
</dbReference>
<evidence type="ECO:0000256" key="3">
    <source>
        <dbReference type="ARBA" id="ARBA00023082"/>
    </source>
</evidence>
<organism evidence="9 10">
    <name type="scientific">Marivirga lumbricoides</name>
    <dbReference type="NCBI Taxonomy" id="1046115"/>
    <lineage>
        <taxon>Bacteria</taxon>
        <taxon>Pseudomonadati</taxon>
        <taxon>Bacteroidota</taxon>
        <taxon>Cytophagia</taxon>
        <taxon>Cytophagales</taxon>
        <taxon>Marivirgaceae</taxon>
        <taxon>Marivirga</taxon>
    </lineage>
</organism>
<evidence type="ECO:0000256" key="2">
    <source>
        <dbReference type="ARBA" id="ARBA00023015"/>
    </source>
</evidence>
<dbReference type="Pfam" id="PF08281">
    <property type="entry name" value="Sigma70_r4_2"/>
    <property type="match status" value="1"/>
</dbReference>
<dbReference type="Proteomes" id="UP000636010">
    <property type="component" value="Unassembled WGS sequence"/>
</dbReference>
<dbReference type="PROSITE" id="PS01063">
    <property type="entry name" value="SIGMA70_ECF"/>
    <property type="match status" value="1"/>
</dbReference>
<dbReference type="InterPro" id="IPR014284">
    <property type="entry name" value="RNA_pol_sigma-70_dom"/>
</dbReference>
<keyword evidence="10" id="KW-1185">Reference proteome</keyword>
<dbReference type="InterPro" id="IPR013249">
    <property type="entry name" value="RNA_pol_sigma70_r4_t2"/>
</dbReference>
<evidence type="ECO:0000256" key="6">
    <source>
        <dbReference type="RuleBase" id="RU000716"/>
    </source>
</evidence>
<proteinExistence type="inferred from homology"/>
<dbReference type="InterPro" id="IPR013325">
    <property type="entry name" value="RNA_pol_sigma_r2"/>
</dbReference>
<comment type="caution">
    <text evidence="9">The sequence shown here is derived from an EMBL/GenBank/DDBJ whole genome shotgun (WGS) entry which is preliminary data.</text>
</comment>
<feature type="domain" description="RNA polymerase sigma-70 region 2" evidence="7">
    <location>
        <begin position="28"/>
        <end position="91"/>
    </location>
</feature>
<evidence type="ECO:0000256" key="5">
    <source>
        <dbReference type="ARBA" id="ARBA00023163"/>
    </source>
</evidence>
<dbReference type="RefSeq" id="WP_188465872.1">
    <property type="nucleotide sequence ID" value="NZ_BAABHU010000012.1"/>
</dbReference>
<protein>
    <recommendedName>
        <fullName evidence="6">RNA polymerase sigma factor</fullName>
    </recommendedName>
</protein>
<keyword evidence="3 6" id="KW-0731">Sigma factor</keyword>
<accession>A0ABQ1MTU4</accession>
<keyword evidence="2 6" id="KW-0805">Transcription regulation</keyword>
<dbReference type="CDD" id="cd06171">
    <property type="entry name" value="Sigma70_r4"/>
    <property type="match status" value="1"/>
</dbReference>
<name>A0ABQ1MTU4_9BACT</name>
<evidence type="ECO:0000313" key="9">
    <source>
        <dbReference type="EMBL" id="GGC45969.1"/>
    </source>
</evidence>
<keyword evidence="5 6" id="KW-0804">Transcription</keyword>
<evidence type="ECO:0000256" key="1">
    <source>
        <dbReference type="ARBA" id="ARBA00010641"/>
    </source>
</evidence>
<dbReference type="InterPro" id="IPR039425">
    <property type="entry name" value="RNA_pol_sigma-70-like"/>
</dbReference>
<dbReference type="SUPFAM" id="SSF88946">
    <property type="entry name" value="Sigma2 domain of RNA polymerase sigma factors"/>
    <property type="match status" value="1"/>
</dbReference>
<evidence type="ECO:0000313" key="10">
    <source>
        <dbReference type="Proteomes" id="UP000636010"/>
    </source>
</evidence>
<dbReference type="InterPro" id="IPR013324">
    <property type="entry name" value="RNA_pol_sigma_r3/r4-like"/>
</dbReference>
<keyword evidence="4 6" id="KW-0238">DNA-binding</keyword>
<sequence>MEEDSILTIIQKVKKGDIACFNELIINFEKQVFSLALRIVKNHEDAEEVAQDSFVKAYQRIRTFRENAKFSTWLYRITYNNALNKISANRRIFLQDEIHENSLGESSKDESMSLLRDKERRDHIKQAMINLKPQESMLITLYYQNECSLQEIEDITGINKNSVKVQLHRARRRLAEELKLLLNNEIESLQ</sequence>
<dbReference type="EMBL" id="BMEC01000012">
    <property type="protein sequence ID" value="GGC45969.1"/>
    <property type="molecule type" value="Genomic_DNA"/>
</dbReference>
<evidence type="ECO:0000259" key="8">
    <source>
        <dbReference type="Pfam" id="PF08281"/>
    </source>
</evidence>
<dbReference type="PANTHER" id="PTHR43133">
    <property type="entry name" value="RNA POLYMERASE ECF-TYPE SIGMA FACTO"/>
    <property type="match status" value="1"/>
</dbReference>